<dbReference type="AlphaFoldDB" id="A0A3P8LIH9"/>
<reference evidence="4 5" key="1">
    <citation type="submission" date="2018-12" db="EMBL/GenBank/DDBJ databases">
        <authorList>
            <consortium name="Pathogen Informatics"/>
        </authorList>
    </citation>
    <scope>NUCLEOTIDE SEQUENCE [LARGE SCALE GENOMIC DNA]</scope>
    <source>
        <strain evidence="4 5">NCTC10126</strain>
    </source>
</reference>
<keyword evidence="6" id="KW-1185">Reference proteome</keyword>
<accession>A0A3P8LIH9</accession>
<dbReference type="Pfam" id="PF01029">
    <property type="entry name" value="NusB"/>
    <property type="match status" value="1"/>
</dbReference>
<feature type="domain" description="NusB/RsmB/TIM44" evidence="2">
    <location>
        <begin position="8"/>
        <end position="126"/>
    </location>
</feature>
<dbReference type="Proteomes" id="UP000280036">
    <property type="component" value="Unassembled WGS sequence"/>
</dbReference>
<evidence type="ECO:0000259" key="2">
    <source>
        <dbReference type="Pfam" id="PF01029"/>
    </source>
</evidence>
<evidence type="ECO:0000313" key="4">
    <source>
        <dbReference type="EMBL" id="VDR42262.1"/>
    </source>
</evidence>
<protein>
    <submittedName>
        <fullName evidence="3">Transcription antitermination protein NusB</fullName>
    </submittedName>
    <submittedName>
        <fullName evidence="4">Transcription termination factor</fullName>
    </submittedName>
</protein>
<dbReference type="Proteomes" id="UP001058569">
    <property type="component" value="Chromosome"/>
</dbReference>
<sequence>MQNRRQFRLGIINVLYRYELMEQKININELFESESNLSNEQFLHLEKISKNYEFYKKSISQFFKESWIWERVSPLIRAILINGAHELMSIEPKIIINESVEITKYYFDSEKNFFKMVNAILENVYKFFVLNEIILKKQD</sequence>
<evidence type="ECO:0000313" key="3">
    <source>
        <dbReference type="EMBL" id="UUD34899.1"/>
    </source>
</evidence>
<keyword evidence="1" id="KW-0694">RNA-binding</keyword>
<dbReference type="GO" id="GO:0003723">
    <property type="term" value="F:RNA binding"/>
    <property type="evidence" value="ECO:0007669"/>
    <property type="project" value="UniProtKB-KW"/>
</dbReference>
<gene>
    <name evidence="4" type="primary">nusB</name>
    <name evidence="4" type="ORF">NCTC10126_00769</name>
    <name evidence="3" type="ORF">NPA07_03750</name>
</gene>
<proteinExistence type="predicted"/>
<evidence type="ECO:0000256" key="1">
    <source>
        <dbReference type="ARBA" id="ARBA00022884"/>
    </source>
</evidence>
<evidence type="ECO:0000313" key="5">
    <source>
        <dbReference type="Proteomes" id="UP000280036"/>
    </source>
</evidence>
<dbReference type="InterPro" id="IPR035926">
    <property type="entry name" value="NusB-like_sf"/>
</dbReference>
<dbReference type="EMBL" id="UZVY01000001">
    <property type="protein sequence ID" value="VDR42262.1"/>
    <property type="molecule type" value="Genomic_DNA"/>
</dbReference>
<dbReference type="GO" id="GO:0006355">
    <property type="term" value="P:regulation of DNA-templated transcription"/>
    <property type="evidence" value="ECO:0007669"/>
    <property type="project" value="InterPro"/>
</dbReference>
<dbReference type="InterPro" id="IPR006027">
    <property type="entry name" value="NusB_RsmB_TIM44"/>
</dbReference>
<dbReference type="Gene3D" id="1.10.940.10">
    <property type="entry name" value="NusB-like"/>
    <property type="match status" value="1"/>
</dbReference>
<dbReference type="RefSeq" id="WP_126118464.1">
    <property type="nucleotide sequence ID" value="NZ_CP101806.1"/>
</dbReference>
<name>A0A3P8LIH9_9BACT</name>
<evidence type="ECO:0000313" key="6">
    <source>
        <dbReference type="Proteomes" id="UP001058569"/>
    </source>
</evidence>
<dbReference type="SUPFAM" id="SSF48013">
    <property type="entry name" value="NusB-like"/>
    <property type="match status" value="1"/>
</dbReference>
<dbReference type="EMBL" id="CP101806">
    <property type="protein sequence ID" value="UUD34899.1"/>
    <property type="molecule type" value="Genomic_DNA"/>
</dbReference>
<reference evidence="3" key="2">
    <citation type="submission" date="2022-07" db="EMBL/GenBank/DDBJ databases">
        <title>Complete genome of Mycoplasma caviae type strain G122.</title>
        <authorList>
            <person name="Spergser J."/>
        </authorList>
    </citation>
    <scope>NUCLEOTIDE SEQUENCE</scope>
    <source>
        <strain evidence="3">G122</strain>
    </source>
</reference>
<organism evidence="4 5">
    <name type="scientific">Mycoplasmopsis caviae</name>
    <dbReference type="NCBI Taxonomy" id="55603"/>
    <lineage>
        <taxon>Bacteria</taxon>
        <taxon>Bacillati</taxon>
        <taxon>Mycoplasmatota</taxon>
        <taxon>Mycoplasmoidales</taxon>
        <taxon>Metamycoplasmataceae</taxon>
        <taxon>Mycoplasmopsis</taxon>
    </lineage>
</organism>
<dbReference type="OrthoDB" id="389272at2"/>